<keyword evidence="2" id="KW-1185">Reference proteome</keyword>
<accession>A0ABR3MJF7</accession>
<gene>
    <name evidence="1" type="ORF">QQF64_004791</name>
</gene>
<sequence length="99" mass="10972">MTWISSGFCLDKNIYGHFFTNAKHYTPSVLLKKKTSDLHPILHQKSPSVESTALDVITLTFVTASLLLRVLCSFLNVAFSISLAQIQVTPYNTDGAEPQ</sequence>
<name>A0ABR3MJF7_9TELE</name>
<comment type="caution">
    <text evidence="1">The sequence shown here is derived from an EMBL/GenBank/DDBJ whole genome shotgun (WGS) entry which is preliminary data.</text>
</comment>
<dbReference type="Proteomes" id="UP001558613">
    <property type="component" value="Unassembled WGS sequence"/>
</dbReference>
<evidence type="ECO:0000313" key="1">
    <source>
        <dbReference type="EMBL" id="KAL1264436.1"/>
    </source>
</evidence>
<evidence type="ECO:0000313" key="2">
    <source>
        <dbReference type="Proteomes" id="UP001558613"/>
    </source>
</evidence>
<proteinExistence type="predicted"/>
<dbReference type="EMBL" id="JAYMGO010000012">
    <property type="protein sequence ID" value="KAL1264436.1"/>
    <property type="molecule type" value="Genomic_DNA"/>
</dbReference>
<organism evidence="1 2">
    <name type="scientific">Cirrhinus molitorella</name>
    <name type="common">mud carp</name>
    <dbReference type="NCBI Taxonomy" id="172907"/>
    <lineage>
        <taxon>Eukaryota</taxon>
        <taxon>Metazoa</taxon>
        <taxon>Chordata</taxon>
        <taxon>Craniata</taxon>
        <taxon>Vertebrata</taxon>
        <taxon>Euteleostomi</taxon>
        <taxon>Actinopterygii</taxon>
        <taxon>Neopterygii</taxon>
        <taxon>Teleostei</taxon>
        <taxon>Ostariophysi</taxon>
        <taxon>Cypriniformes</taxon>
        <taxon>Cyprinidae</taxon>
        <taxon>Labeoninae</taxon>
        <taxon>Labeonini</taxon>
        <taxon>Cirrhinus</taxon>
    </lineage>
</organism>
<reference evidence="1 2" key="1">
    <citation type="submission" date="2023-09" db="EMBL/GenBank/DDBJ databases">
        <authorList>
            <person name="Wang M."/>
        </authorList>
    </citation>
    <scope>NUCLEOTIDE SEQUENCE [LARGE SCALE GENOMIC DNA]</scope>
    <source>
        <strain evidence="1">GT-2023</strain>
        <tissue evidence="1">Liver</tissue>
    </source>
</reference>
<protein>
    <submittedName>
        <fullName evidence="1">Uncharacterized protein</fullName>
    </submittedName>
</protein>